<sequence length="186" mass="19898">RHISSTKLSCSQKPKNPAQKTRMKVFSIVVVFLLSLHLSTAFLVPCASLSLHFRQTGQSSLYATLTELLEEISPLGPLRVILVPPGASSILEATVDSSLWGTKINTTPSGKTLLTASLPDKSFELHLDVNIATTATLGKSPKTGGPVVKILDSADAALITLLPAKSKSEQFEDLLTKYGSKIKLDT</sequence>
<dbReference type="AlphaFoldDB" id="A0A9W6ZKS9"/>
<dbReference type="Gene3D" id="3.40.1570.10">
    <property type="entry name" value="HemS/ChuS/ChuX like domains"/>
    <property type="match status" value="1"/>
</dbReference>
<evidence type="ECO:0000313" key="1">
    <source>
        <dbReference type="EMBL" id="GMH53861.1"/>
    </source>
</evidence>
<accession>A0A9W6ZKS9</accession>
<dbReference type="Proteomes" id="UP001165085">
    <property type="component" value="Unassembled WGS sequence"/>
</dbReference>
<reference evidence="2" key="1">
    <citation type="journal article" date="2023" name="Commun. Biol.">
        <title>Genome analysis of Parmales, the sister group of diatoms, reveals the evolutionary specialization of diatoms from phago-mixotrophs to photoautotrophs.</title>
        <authorList>
            <person name="Ban H."/>
            <person name="Sato S."/>
            <person name="Yoshikawa S."/>
            <person name="Yamada K."/>
            <person name="Nakamura Y."/>
            <person name="Ichinomiya M."/>
            <person name="Sato N."/>
            <person name="Blanc-Mathieu R."/>
            <person name="Endo H."/>
            <person name="Kuwata A."/>
            <person name="Ogata H."/>
        </authorList>
    </citation>
    <scope>NUCLEOTIDE SEQUENCE [LARGE SCALE GENOMIC DNA]</scope>
    <source>
        <strain evidence="2">NIES 3701</strain>
    </source>
</reference>
<name>A0A9W6ZKS9_9STRA</name>
<evidence type="ECO:0000313" key="2">
    <source>
        <dbReference type="Proteomes" id="UP001165085"/>
    </source>
</evidence>
<dbReference type="OrthoDB" id="10527004at2759"/>
<keyword evidence="2" id="KW-1185">Reference proteome</keyword>
<protein>
    <submittedName>
        <fullName evidence="1">Uncharacterized protein</fullName>
    </submittedName>
</protein>
<organism evidence="1 2">
    <name type="scientific">Triparma strigata</name>
    <dbReference type="NCBI Taxonomy" id="1606541"/>
    <lineage>
        <taxon>Eukaryota</taxon>
        <taxon>Sar</taxon>
        <taxon>Stramenopiles</taxon>
        <taxon>Ochrophyta</taxon>
        <taxon>Bolidophyceae</taxon>
        <taxon>Parmales</taxon>
        <taxon>Triparmaceae</taxon>
        <taxon>Triparma</taxon>
    </lineage>
</organism>
<dbReference type="InterPro" id="IPR053733">
    <property type="entry name" value="Heme_Transport_Util_sf"/>
</dbReference>
<feature type="non-terminal residue" evidence="1">
    <location>
        <position position="1"/>
    </location>
</feature>
<dbReference type="EMBL" id="BRXY01000023">
    <property type="protein sequence ID" value="GMH53861.1"/>
    <property type="molecule type" value="Genomic_DNA"/>
</dbReference>
<gene>
    <name evidence="1" type="ORF">TrST_g11884</name>
</gene>
<comment type="caution">
    <text evidence="1">The sequence shown here is derived from an EMBL/GenBank/DDBJ whole genome shotgun (WGS) entry which is preliminary data.</text>
</comment>
<proteinExistence type="predicted"/>